<name>A0AAF3EZD3_9BILA</name>
<dbReference type="Gene3D" id="2.130.10.10">
    <property type="entry name" value="YVTN repeat-like/Quinoprotein amine dehydrogenase"/>
    <property type="match status" value="1"/>
</dbReference>
<proteinExistence type="predicted"/>
<dbReference type="InterPro" id="IPR018391">
    <property type="entry name" value="PQQ_b-propeller_rpt"/>
</dbReference>
<keyword evidence="2" id="KW-1185">Reference proteome</keyword>
<dbReference type="CDD" id="cd09769">
    <property type="entry name" value="Luminal_IRE1"/>
    <property type="match status" value="1"/>
</dbReference>
<keyword evidence="1" id="KW-0732">Signal</keyword>
<dbReference type="AlphaFoldDB" id="A0AAF3EZD3"/>
<protein>
    <submittedName>
        <fullName evidence="3">Uncharacterized protein</fullName>
    </submittedName>
</protein>
<organism evidence="2 3">
    <name type="scientific">Mesorhabditis belari</name>
    <dbReference type="NCBI Taxonomy" id="2138241"/>
    <lineage>
        <taxon>Eukaryota</taxon>
        <taxon>Metazoa</taxon>
        <taxon>Ecdysozoa</taxon>
        <taxon>Nematoda</taxon>
        <taxon>Chromadorea</taxon>
        <taxon>Rhabditida</taxon>
        <taxon>Rhabditina</taxon>
        <taxon>Rhabditomorpha</taxon>
        <taxon>Rhabditoidea</taxon>
        <taxon>Rhabditidae</taxon>
        <taxon>Mesorhabditinae</taxon>
        <taxon>Mesorhabditis</taxon>
    </lineage>
</organism>
<dbReference type="InterPro" id="IPR015943">
    <property type="entry name" value="WD40/YVTN_repeat-like_dom_sf"/>
</dbReference>
<sequence length="290" mass="32770">MRFFQAILLTLLSFATADDVIYSSNQGHTFGTVLVSTIDGQLRALDTFNGRQKWALKEAPVLRAPKAIKQGFTFLPNPQDGTLYALKEGALKKMPFSIPQLVHLSPSKDNEGVLYAGNKKDVWFGLDPETGSKIETLSSMTAERICPANKARAIFIGRSEYHLSMFDTKDRTRTWNATFTDYSAHLLPTDAAYPFQHFASSSTGHVLTVDIDGQIVWEKDLGQPIVAMYLLQNDGLHKLRYTVIGRESMERLITPVFQNTNTIFRIRKQRIRLSKWLLSITDYWGDESSN</sequence>
<evidence type="ECO:0000256" key="1">
    <source>
        <dbReference type="SAM" id="SignalP"/>
    </source>
</evidence>
<feature type="signal peptide" evidence="1">
    <location>
        <begin position="1"/>
        <end position="17"/>
    </location>
</feature>
<feature type="chain" id="PRO_5042291275" evidence="1">
    <location>
        <begin position="18"/>
        <end position="290"/>
    </location>
</feature>
<dbReference type="SMART" id="SM00564">
    <property type="entry name" value="PQQ"/>
    <property type="match status" value="4"/>
</dbReference>
<dbReference type="WBParaSite" id="MBELARI_LOCUS19608">
    <property type="protein sequence ID" value="MBELARI_LOCUS19608"/>
    <property type="gene ID" value="MBELARI_LOCUS19608"/>
</dbReference>
<evidence type="ECO:0000313" key="3">
    <source>
        <dbReference type="WBParaSite" id="MBELARI_LOCUS19608"/>
    </source>
</evidence>
<dbReference type="InterPro" id="IPR011047">
    <property type="entry name" value="Quinoprotein_ADH-like_sf"/>
</dbReference>
<reference evidence="3" key="1">
    <citation type="submission" date="2024-02" db="UniProtKB">
        <authorList>
            <consortium name="WormBaseParasite"/>
        </authorList>
    </citation>
    <scope>IDENTIFICATION</scope>
</reference>
<accession>A0AAF3EZD3</accession>
<dbReference type="SUPFAM" id="SSF50998">
    <property type="entry name" value="Quinoprotein alcohol dehydrogenase-like"/>
    <property type="match status" value="1"/>
</dbReference>
<dbReference type="Proteomes" id="UP000887575">
    <property type="component" value="Unassembled WGS sequence"/>
</dbReference>
<evidence type="ECO:0000313" key="2">
    <source>
        <dbReference type="Proteomes" id="UP000887575"/>
    </source>
</evidence>